<comment type="function">
    <text evidence="6">Catalyzes the conversion of 7,8-dihydroneopterin to 6-hydroxymethyl-7,8-dihydropterin.</text>
</comment>
<dbReference type="Pfam" id="PF02152">
    <property type="entry name" value="FolB"/>
    <property type="match status" value="1"/>
</dbReference>
<protein>
    <recommendedName>
        <fullName evidence="6">7,8-dihydroneopterin aldolase</fullName>
        <ecNumber evidence="6">4.1.2.25</ecNumber>
    </recommendedName>
</protein>
<dbReference type="InterPro" id="IPR006156">
    <property type="entry name" value="Dihydroneopterin_aldolase"/>
</dbReference>
<keyword evidence="9" id="KW-1185">Reference proteome</keyword>
<keyword evidence="5 6" id="KW-0456">Lyase</keyword>
<name>A0ABR9XNV3_9CHLB</name>
<comment type="caution">
    <text evidence="8">The sequence shown here is derived from an EMBL/GenBank/DDBJ whole genome shotgun (WGS) entry which is preliminary data.</text>
</comment>
<dbReference type="SUPFAM" id="SSF55620">
    <property type="entry name" value="Tetrahydrobiopterin biosynthesis enzymes-like"/>
    <property type="match status" value="1"/>
</dbReference>
<comment type="pathway">
    <text evidence="2 6">Cofactor biosynthesis; tetrahydrofolate biosynthesis; 2-amino-4-hydroxy-6-hydroxymethyl-7,8-dihydropteridine diphosphate from 7,8-dihydroneopterin triphosphate: step 3/4.</text>
</comment>
<sequence length="129" mass="14738">MNTRKRSCIRLMNVTFYAHHGVHKEEHVVGGKYEVDAEMNCDFTDAAQADDITRTVDYATVYRTINDVLTKKKYYLIEAVAFTIAEELVRTFTMLETATIRVRKRNPPVGGVCDYAEAEYTAYQPSRSA</sequence>
<proteinExistence type="inferred from homology"/>
<dbReference type="PANTHER" id="PTHR42844">
    <property type="entry name" value="DIHYDRONEOPTERIN ALDOLASE 1-RELATED"/>
    <property type="match status" value="1"/>
</dbReference>
<dbReference type="EC" id="4.1.2.25" evidence="6"/>
<dbReference type="NCBIfam" id="TIGR00525">
    <property type="entry name" value="folB"/>
    <property type="match status" value="1"/>
</dbReference>
<comment type="similarity">
    <text evidence="3 6">Belongs to the DHNA family.</text>
</comment>
<evidence type="ECO:0000256" key="1">
    <source>
        <dbReference type="ARBA" id="ARBA00001353"/>
    </source>
</evidence>
<dbReference type="Proteomes" id="UP000619838">
    <property type="component" value="Unassembled WGS sequence"/>
</dbReference>
<dbReference type="InterPro" id="IPR043133">
    <property type="entry name" value="GTP-CH-I_C/QueF"/>
</dbReference>
<dbReference type="GO" id="GO:0004150">
    <property type="term" value="F:dihydroneopterin aldolase activity"/>
    <property type="evidence" value="ECO:0007669"/>
    <property type="project" value="UniProtKB-EC"/>
</dbReference>
<dbReference type="InterPro" id="IPR006157">
    <property type="entry name" value="FolB_dom"/>
</dbReference>
<feature type="domain" description="Dihydroneopterin aldolase/epimerase" evidence="7">
    <location>
        <begin position="9"/>
        <end position="122"/>
    </location>
</feature>
<dbReference type="EMBL" id="JADGII010000001">
    <property type="protein sequence ID" value="MBF0635684.1"/>
    <property type="molecule type" value="Genomic_DNA"/>
</dbReference>
<dbReference type="PANTHER" id="PTHR42844:SF1">
    <property type="entry name" value="DIHYDRONEOPTERIN ALDOLASE 1-RELATED"/>
    <property type="match status" value="1"/>
</dbReference>
<dbReference type="NCBIfam" id="TIGR00526">
    <property type="entry name" value="folB_dom"/>
    <property type="match status" value="1"/>
</dbReference>
<organism evidence="8 9">
    <name type="scientific">Prosthecochloris ethylica</name>
    <dbReference type="NCBI Taxonomy" id="2743976"/>
    <lineage>
        <taxon>Bacteria</taxon>
        <taxon>Pseudomonadati</taxon>
        <taxon>Chlorobiota</taxon>
        <taxon>Chlorobiia</taxon>
        <taxon>Chlorobiales</taxon>
        <taxon>Chlorobiaceae</taxon>
        <taxon>Prosthecochloris</taxon>
    </lineage>
</organism>
<evidence type="ECO:0000256" key="2">
    <source>
        <dbReference type="ARBA" id="ARBA00005013"/>
    </source>
</evidence>
<evidence type="ECO:0000313" key="8">
    <source>
        <dbReference type="EMBL" id="MBF0635684.1"/>
    </source>
</evidence>
<reference evidence="8 9" key="1">
    <citation type="journal article" date="2020" name="Microorganisms">
        <title>Simultaneous Genome Sequencing of Prosthecochloris ethylica and Desulfuromonas acetoxidans within a Syntrophic Mixture Reveals Unique Pili and Protein Interactions.</title>
        <authorList>
            <person name="Kyndt J.A."/>
            <person name="Van Beeumen J.J."/>
            <person name="Meyer T.E."/>
        </authorList>
    </citation>
    <scope>NUCLEOTIDE SEQUENCE [LARGE SCALE GENOMIC DNA]</scope>
    <source>
        <strain evidence="8 9">N3</strain>
    </source>
</reference>
<evidence type="ECO:0000256" key="5">
    <source>
        <dbReference type="ARBA" id="ARBA00023239"/>
    </source>
</evidence>
<dbReference type="Gene3D" id="3.30.1130.10">
    <property type="match status" value="1"/>
</dbReference>
<gene>
    <name evidence="8" type="primary">folB</name>
    <name evidence="8" type="ORF">INT08_00620</name>
</gene>
<dbReference type="SMART" id="SM00905">
    <property type="entry name" value="FolB"/>
    <property type="match status" value="1"/>
</dbReference>
<comment type="catalytic activity">
    <reaction evidence="1 6">
        <text>7,8-dihydroneopterin = 6-hydroxymethyl-7,8-dihydropterin + glycolaldehyde</text>
        <dbReference type="Rhea" id="RHEA:10540"/>
        <dbReference type="ChEBI" id="CHEBI:17001"/>
        <dbReference type="ChEBI" id="CHEBI:17071"/>
        <dbReference type="ChEBI" id="CHEBI:44841"/>
        <dbReference type="EC" id="4.1.2.25"/>
    </reaction>
</comment>
<keyword evidence="4 6" id="KW-0289">Folate biosynthesis</keyword>
<evidence type="ECO:0000256" key="6">
    <source>
        <dbReference type="RuleBase" id="RU362079"/>
    </source>
</evidence>
<dbReference type="RefSeq" id="WP_114608764.1">
    <property type="nucleotide sequence ID" value="NZ_JABVZQ010000002.1"/>
</dbReference>
<evidence type="ECO:0000256" key="3">
    <source>
        <dbReference type="ARBA" id="ARBA00005708"/>
    </source>
</evidence>
<evidence type="ECO:0000313" key="9">
    <source>
        <dbReference type="Proteomes" id="UP000619838"/>
    </source>
</evidence>
<evidence type="ECO:0000259" key="7">
    <source>
        <dbReference type="SMART" id="SM00905"/>
    </source>
</evidence>
<accession>A0ABR9XNV3</accession>
<evidence type="ECO:0000256" key="4">
    <source>
        <dbReference type="ARBA" id="ARBA00022909"/>
    </source>
</evidence>